<evidence type="ECO:0000313" key="7">
    <source>
        <dbReference type="EMBL" id="MDC7788069.1"/>
    </source>
</evidence>
<dbReference type="InterPro" id="IPR001279">
    <property type="entry name" value="Metallo-B-lactamas"/>
</dbReference>
<protein>
    <submittedName>
        <fullName evidence="7">MBL fold metallo-hydrolase</fullName>
    </submittedName>
</protein>
<dbReference type="CDD" id="cd07720">
    <property type="entry name" value="OPHC2-like_MBL-fold"/>
    <property type="match status" value="1"/>
</dbReference>
<evidence type="ECO:0000256" key="5">
    <source>
        <dbReference type="SAM" id="SignalP"/>
    </source>
</evidence>
<dbReference type="PANTHER" id="PTHR42978:SF6">
    <property type="entry name" value="QUORUM-QUENCHING LACTONASE YTNP-RELATED"/>
    <property type="match status" value="1"/>
</dbReference>
<dbReference type="Proteomes" id="UP001165652">
    <property type="component" value="Unassembled WGS sequence"/>
</dbReference>
<keyword evidence="4" id="KW-0862">Zinc</keyword>
<dbReference type="InterPro" id="IPR036866">
    <property type="entry name" value="RibonucZ/Hydroxyglut_hydro"/>
</dbReference>
<evidence type="ECO:0000256" key="2">
    <source>
        <dbReference type="ARBA" id="ARBA00022723"/>
    </source>
</evidence>
<proteinExistence type="inferred from homology"/>
<keyword evidence="5" id="KW-0732">Signal</keyword>
<dbReference type="InterPro" id="IPR006311">
    <property type="entry name" value="TAT_signal"/>
</dbReference>
<dbReference type="Gene3D" id="3.60.15.10">
    <property type="entry name" value="Ribonuclease Z/Hydroxyacylglutathione hydrolase-like"/>
    <property type="match status" value="1"/>
</dbReference>
<evidence type="ECO:0000259" key="6">
    <source>
        <dbReference type="SMART" id="SM00849"/>
    </source>
</evidence>
<comment type="caution">
    <text evidence="7">The sequence shown here is derived from an EMBL/GenBank/DDBJ whole genome shotgun (WGS) entry which is preliminary data.</text>
</comment>
<accession>A0ABT5JEM9</accession>
<evidence type="ECO:0000256" key="4">
    <source>
        <dbReference type="ARBA" id="ARBA00022833"/>
    </source>
</evidence>
<organism evidence="7 8">
    <name type="scientific">Rhodoplanes tepidamans</name>
    <name type="common">Rhodoplanes cryptolactis</name>
    <dbReference type="NCBI Taxonomy" id="200616"/>
    <lineage>
        <taxon>Bacteria</taxon>
        <taxon>Pseudomonadati</taxon>
        <taxon>Pseudomonadota</taxon>
        <taxon>Alphaproteobacteria</taxon>
        <taxon>Hyphomicrobiales</taxon>
        <taxon>Nitrobacteraceae</taxon>
        <taxon>Rhodoplanes</taxon>
    </lineage>
</organism>
<dbReference type="PANTHER" id="PTHR42978">
    <property type="entry name" value="QUORUM-QUENCHING LACTONASE YTNP-RELATED-RELATED"/>
    <property type="match status" value="1"/>
</dbReference>
<evidence type="ECO:0000256" key="3">
    <source>
        <dbReference type="ARBA" id="ARBA00022801"/>
    </source>
</evidence>
<dbReference type="PROSITE" id="PS51318">
    <property type="entry name" value="TAT"/>
    <property type="match status" value="1"/>
</dbReference>
<evidence type="ECO:0000256" key="1">
    <source>
        <dbReference type="ARBA" id="ARBA00007749"/>
    </source>
</evidence>
<keyword evidence="8" id="KW-1185">Reference proteome</keyword>
<name>A0ABT5JEM9_RHOTP</name>
<gene>
    <name evidence="7" type="ORF">PQJ73_20460</name>
</gene>
<sequence>MPGHPPPLSRRTLLTGAAALAGATLAAASPALARAPMRGTPAPGFYRFRLGAFELTVVSDGPLALGAPKDDLLIGLSGEAFAKVLADNFLPADMQLDQNVLVVNTGERLVLFDTGLGSARTMGPHSGRLPANLAAAGIAPADIDAVVLTHAHPDHCFGLVADDGSRVFPNAQVHLAQADLDFWTDQGKLGDDGLKWMIEGARRHLLPYRDRMVFVRDGAEVLPGIRAIAAPGHTVGHTVYMITSDGKALLNAGDLGHHHVLSPERPRLAFAFDTDGARAVESRLRLYDMLATDRIPFVGYHFPWPGVGHVGRHGDAFRYYPAPMRTVL</sequence>
<keyword evidence="3" id="KW-0378">Hydrolase</keyword>
<dbReference type="RefSeq" id="WP_272778903.1">
    <property type="nucleotide sequence ID" value="NZ_JAQQLI010000036.1"/>
</dbReference>
<evidence type="ECO:0000313" key="8">
    <source>
        <dbReference type="Proteomes" id="UP001165652"/>
    </source>
</evidence>
<dbReference type="InterPro" id="IPR051013">
    <property type="entry name" value="MBL_superfamily_lactonases"/>
</dbReference>
<feature type="domain" description="Metallo-beta-lactamase" evidence="6">
    <location>
        <begin position="97"/>
        <end position="301"/>
    </location>
</feature>
<dbReference type="SUPFAM" id="SSF56281">
    <property type="entry name" value="Metallo-hydrolase/oxidoreductase"/>
    <property type="match status" value="1"/>
</dbReference>
<dbReference type="EMBL" id="JAQQLI010000036">
    <property type="protein sequence ID" value="MDC7788069.1"/>
    <property type="molecule type" value="Genomic_DNA"/>
</dbReference>
<feature type="signal peptide" evidence="5">
    <location>
        <begin position="1"/>
        <end position="33"/>
    </location>
</feature>
<reference evidence="7" key="1">
    <citation type="journal article" date="2023" name="Microbiol Resour">
        <title>Genome Sequences of Rhodoplanes serenus and Two Thermotolerant Strains, Rhodoplanes tepidamans and 'Rhodoplanes cryptolactis,' Further Refine the Genus.</title>
        <authorList>
            <person name="Rayyan A.A."/>
            <person name="Kyndt J.A."/>
        </authorList>
    </citation>
    <scope>NUCLEOTIDE SEQUENCE</scope>
    <source>
        <strain evidence="7">DSM 9987</strain>
    </source>
</reference>
<reference evidence="7" key="2">
    <citation type="submission" date="2023-02" db="EMBL/GenBank/DDBJ databases">
        <authorList>
            <person name="Rayyan A."/>
            <person name="Meyer T."/>
            <person name="Kyndt J.A."/>
        </authorList>
    </citation>
    <scope>NUCLEOTIDE SEQUENCE</scope>
    <source>
        <strain evidence="7">DSM 9987</strain>
    </source>
</reference>
<dbReference type="Pfam" id="PF00753">
    <property type="entry name" value="Lactamase_B"/>
    <property type="match status" value="1"/>
</dbReference>
<keyword evidence="2" id="KW-0479">Metal-binding</keyword>
<comment type="similarity">
    <text evidence="1">Belongs to the metallo-beta-lactamase superfamily.</text>
</comment>
<dbReference type="SMART" id="SM00849">
    <property type="entry name" value="Lactamase_B"/>
    <property type="match status" value="1"/>
</dbReference>
<feature type="chain" id="PRO_5046664691" evidence="5">
    <location>
        <begin position="34"/>
        <end position="328"/>
    </location>
</feature>